<keyword evidence="10" id="KW-1185">Reference proteome</keyword>
<evidence type="ECO:0000256" key="4">
    <source>
        <dbReference type="ARBA" id="ARBA00022692"/>
    </source>
</evidence>
<feature type="transmembrane region" description="Helical" evidence="8">
    <location>
        <begin position="120"/>
        <end position="139"/>
    </location>
</feature>
<feature type="transmembrane region" description="Helical" evidence="8">
    <location>
        <begin position="89"/>
        <end position="108"/>
    </location>
</feature>
<name>A0A848QCL8_9SPHN</name>
<evidence type="ECO:0000256" key="3">
    <source>
        <dbReference type="ARBA" id="ARBA00022475"/>
    </source>
</evidence>
<feature type="transmembrane region" description="Helical" evidence="8">
    <location>
        <begin position="24"/>
        <end position="43"/>
    </location>
</feature>
<comment type="caution">
    <text evidence="9">The sequence shown here is derived from an EMBL/GenBank/DDBJ whole genome shotgun (WGS) entry which is preliminary data.</text>
</comment>
<reference evidence="9 10" key="1">
    <citation type="submission" date="2020-04" db="EMBL/GenBank/DDBJ databases">
        <authorList>
            <person name="Liu A."/>
        </authorList>
    </citation>
    <scope>NUCLEOTIDE SEQUENCE [LARGE SCALE GENOMIC DNA]</scope>
    <source>
        <strain evidence="9 10">RZ02</strain>
    </source>
</reference>
<keyword evidence="7 8" id="KW-0472">Membrane</keyword>
<dbReference type="GO" id="GO:0008360">
    <property type="term" value="P:regulation of cell shape"/>
    <property type="evidence" value="ECO:0007669"/>
    <property type="project" value="UniProtKB-KW"/>
</dbReference>
<evidence type="ECO:0000256" key="7">
    <source>
        <dbReference type="ARBA" id="ARBA00023136"/>
    </source>
</evidence>
<keyword evidence="5" id="KW-0133">Cell shape</keyword>
<gene>
    <name evidence="9" type="primary">mreD</name>
    <name evidence="9" type="ORF">HKD42_04705</name>
</gene>
<protein>
    <submittedName>
        <fullName evidence="9">Rod shape-determining protein MreD</fullName>
    </submittedName>
</protein>
<proteinExistence type="inferred from homology"/>
<evidence type="ECO:0000256" key="8">
    <source>
        <dbReference type="SAM" id="Phobius"/>
    </source>
</evidence>
<dbReference type="Proteomes" id="UP000561181">
    <property type="component" value="Unassembled WGS sequence"/>
</dbReference>
<evidence type="ECO:0000256" key="2">
    <source>
        <dbReference type="ARBA" id="ARBA00007776"/>
    </source>
</evidence>
<dbReference type="RefSeq" id="WP_170010763.1">
    <property type="nucleotide sequence ID" value="NZ_JABCRE010000002.1"/>
</dbReference>
<accession>A0A848QCL8</accession>
<evidence type="ECO:0000313" key="9">
    <source>
        <dbReference type="EMBL" id="NMW31351.1"/>
    </source>
</evidence>
<dbReference type="Pfam" id="PF04093">
    <property type="entry name" value="MreD"/>
    <property type="match status" value="1"/>
</dbReference>
<sequence>MDRLAPSARSDAYGSRINRAHSPTLAYCIPLLTVVCGSILSIVPIASAVPLMPPLGFITLLAWRMVRPGLFPIWAGFPLGMIDDLFSGQPFGSAIMLWSLALISVEVLEARFPWRGFIQDWLSAVVIITLYLLLGALLSGASLDWQAVVALVPQLLIAILLFPVIARQVARLDRVRLMRFWKIG</sequence>
<comment type="similarity">
    <text evidence="2">Belongs to the MreD family.</text>
</comment>
<dbReference type="EMBL" id="JABCRE010000002">
    <property type="protein sequence ID" value="NMW31351.1"/>
    <property type="molecule type" value="Genomic_DNA"/>
</dbReference>
<organism evidence="9 10">
    <name type="scientific">Pontixanthobacter rizhaonensis</name>
    <dbReference type="NCBI Taxonomy" id="2730337"/>
    <lineage>
        <taxon>Bacteria</taxon>
        <taxon>Pseudomonadati</taxon>
        <taxon>Pseudomonadota</taxon>
        <taxon>Alphaproteobacteria</taxon>
        <taxon>Sphingomonadales</taxon>
        <taxon>Erythrobacteraceae</taxon>
        <taxon>Pontixanthobacter</taxon>
    </lineage>
</organism>
<evidence type="ECO:0000256" key="6">
    <source>
        <dbReference type="ARBA" id="ARBA00022989"/>
    </source>
</evidence>
<evidence type="ECO:0000313" key="10">
    <source>
        <dbReference type="Proteomes" id="UP000561181"/>
    </source>
</evidence>
<evidence type="ECO:0000256" key="5">
    <source>
        <dbReference type="ARBA" id="ARBA00022960"/>
    </source>
</evidence>
<evidence type="ECO:0000256" key="1">
    <source>
        <dbReference type="ARBA" id="ARBA00004651"/>
    </source>
</evidence>
<keyword evidence="6 8" id="KW-1133">Transmembrane helix</keyword>
<dbReference type="InterPro" id="IPR007227">
    <property type="entry name" value="Cell_shape_determining_MreD"/>
</dbReference>
<keyword evidence="4 8" id="KW-0812">Transmembrane</keyword>
<dbReference type="GO" id="GO:0005886">
    <property type="term" value="C:plasma membrane"/>
    <property type="evidence" value="ECO:0007669"/>
    <property type="project" value="UniProtKB-SubCell"/>
</dbReference>
<dbReference type="AlphaFoldDB" id="A0A848QCL8"/>
<keyword evidence="3" id="KW-1003">Cell membrane</keyword>
<feature type="transmembrane region" description="Helical" evidence="8">
    <location>
        <begin position="145"/>
        <end position="166"/>
    </location>
</feature>
<comment type="subcellular location">
    <subcellularLocation>
        <location evidence="1">Cell membrane</location>
        <topology evidence="1">Multi-pass membrane protein</topology>
    </subcellularLocation>
</comment>